<name>A0AAW2H1T6_9HYME</name>
<keyword evidence="2" id="KW-1185">Reference proteome</keyword>
<dbReference type="Proteomes" id="UP001430953">
    <property type="component" value="Unassembled WGS sequence"/>
</dbReference>
<evidence type="ECO:0000313" key="1">
    <source>
        <dbReference type="EMBL" id="KAL0133347.1"/>
    </source>
</evidence>
<gene>
    <name evidence="1" type="ORF">PUN28_000829</name>
</gene>
<accession>A0AAW2H1T6</accession>
<sequence>MHQKFLTTPVVFKENIKSMYNRQSASIISYQRRHREHFQRIRTGLNVLNVCKSQRSLVREIRSATRSLTCA</sequence>
<evidence type="ECO:0000313" key="2">
    <source>
        <dbReference type="Proteomes" id="UP001430953"/>
    </source>
</evidence>
<organism evidence="1 2">
    <name type="scientific">Cardiocondyla obscurior</name>
    <dbReference type="NCBI Taxonomy" id="286306"/>
    <lineage>
        <taxon>Eukaryota</taxon>
        <taxon>Metazoa</taxon>
        <taxon>Ecdysozoa</taxon>
        <taxon>Arthropoda</taxon>
        <taxon>Hexapoda</taxon>
        <taxon>Insecta</taxon>
        <taxon>Pterygota</taxon>
        <taxon>Neoptera</taxon>
        <taxon>Endopterygota</taxon>
        <taxon>Hymenoptera</taxon>
        <taxon>Apocrita</taxon>
        <taxon>Aculeata</taxon>
        <taxon>Formicoidea</taxon>
        <taxon>Formicidae</taxon>
        <taxon>Myrmicinae</taxon>
        <taxon>Cardiocondyla</taxon>
    </lineage>
</organism>
<dbReference type="AlphaFoldDB" id="A0AAW2H1T6"/>
<reference evidence="1 2" key="1">
    <citation type="submission" date="2023-03" db="EMBL/GenBank/DDBJ databases">
        <title>High recombination rates correlate with genetic variation in Cardiocondyla obscurior ants.</title>
        <authorList>
            <person name="Errbii M."/>
        </authorList>
    </citation>
    <scope>NUCLEOTIDE SEQUENCE [LARGE SCALE GENOMIC DNA]</scope>
    <source>
        <strain evidence="1">Alpha-2009</strain>
        <tissue evidence="1">Whole body</tissue>
    </source>
</reference>
<dbReference type="EMBL" id="JADYXP020000001">
    <property type="protein sequence ID" value="KAL0133347.1"/>
    <property type="molecule type" value="Genomic_DNA"/>
</dbReference>
<protein>
    <submittedName>
        <fullName evidence="1">Uncharacterized protein</fullName>
    </submittedName>
</protein>
<comment type="caution">
    <text evidence="1">The sequence shown here is derived from an EMBL/GenBank/DDBJ whole genome shotgun (WGS) entry which is preliminary data.</text>
</comment>
<proteinExistence type="predicted"/>